<dbReference type="InterPro" id="IPR036291">
    <property type="entry name" value="NAD(P)-bd_dom_sf"/>
</dbReference>
<dbReference type="Gene3D" id="3.90.180.10">
    <property type="entry name" value="Medium-chain alcohol dehydrogenases, catalytic domain"/>
    <property type="match status" value="1"/>
</dbReference>
<dbReference type="InterPro" id="IPR013149">
    <property type="entry name" value="ADH-like_C"/>
</dbReference>
<evidence type="ECO:0000256" key="1">
    <source>
        <dbReference type="ARBA" id="ARBA00023002"/>
    </source>
</evidence>
<protein>
    <submittedName>
        <fullName evidence="3">Unannotated protein</fullName>
    </submittedName>
</protein>
<dbReference type="SUPFAM" id="SSF51735">
    <property type="entry name" value="NAD(P)-binding Rossmann-fold domains"/>
    <property type="match status" value="1"/>
</dbReference>
<reference evidence="3" key="1">
    <citation type="submission" date="2020-05" db="EMBL/GenBank/DDBJ databases">
        <authorList>
            <person name="Chiriac C."/>
            <person name="Salcher M."/>
            <person name="Ghai R."/>
            <person name="Kavagutti S V."/>
        </authorList>
    </citation>
    <scope>NUCLEOTIDE SEQUENCE</scope>
</reference>
<dbReference type="Pfam" id="PF00107">
    <property type="entry name" value="ADH_zinc_N"/>
    <property type="match status" value="1"/>
</dbReference>
<evidence type="ECO:0000259" key="2">
    <source>
        <dbReference type="Pfam" id="PF00107"/>
    </source>
</evidence>
<dbReference type="PANTHER" id="PTHR43401:SF2">
    <property type="entry name" value="L-THREONINE 3-DEHYDROGENASE"/>
    <property type="match status" value="1"/>
</dbReference>
<dbReference type="EMBL" id="CAFBLP010000109">
    <property type="protein sequence ID" value="CAB4891101.1"/>
    <property type="molecule type" value="Genomic_DNA"/>
</dbReference>
<feature type="domain" description="Alcohol dehydrogenase-like C-terminal" evidence="2">
    <location>
        <begin position="2"/>
        <end position="68"/>
    </location>
</feature>
<gene>
    <name evidence="3" type="ORF">UFOPK3376_02841</name>
</gene>
<keyword evidence="1" id="KW-0560">Oxidoreductase</keyword>
<sequence>MVFECAGVPSTVQRAIDLVRRGGTVNLVGLASGTASVSPGAWLIKEATVYASLGYLHHEFSEAMDLMTDHRLAVLQLHDRTVSMPDLPRVIAELAADPSGATKVLVDTQS</sequence>
<accession>A0A6J7F812</accession>
<dbReference type="PANTHER" id="PTHR43401">
    <property type="entry name" value="L-THREONINE 3-DEHYDROGENASE"/>
    <property type="match status" value="1"/>
</dbReference>
<name>A0A6J7F812_9ZZZZ</name>
<dbReference type="InterPro" id="IPR050129">
    <property type="entry name" value="Zn_alcohol_dh"/>
</dbReference>
<dbReference type="Gene3D" id="3.40.50.720">
    <property type="entry name" value="NAD(P)-binding Rossmann-like Domain"/>
    <property type="match status" value="1"/>
</dbReference>
<evidence type="ECO:0000313" key="3">
    <source>
        <dbReference type="EMBL" id="CAB4891101.1"/>
    </source>
</evidence>
<dbReference type="GO" id="GO:0016491">
    <property type="term" value="F:oxidoreductase activity"/>
    <property type="evidence" value="ECO:0007669"/>
    <property type="project" value="UniProtKB-KW"/>
</dbReference>
<proteinExistence type="predicted"/>
<dbReference type="AlphaFoldDB" id="A0A6J7F812"/>
<organism evidence="3">
    <name type="scientific">freshwater metagenome</name>
    <dbReference type="NCBI Taxonomy" id="449393"/>
    <lineage>
        <taxon>unclassified sequences</taxon>
        <taxon>metagenomes</taxon>
        <taxon>ecological metagenomes</taxon>
    </lineage>
</organism>